<keyword evidence="9" id="KW-0966">Cell projection</keyword>
<dbReference type="AlphaFoldDB" id="A0A8C6SLY5"/>
<feature type="transmembrane region" description="Helical" evidence="11">
    <location>
        <begin position="29"/>
        <end position="53"/>
    </location>
</feature>
<keyword evidence="4" id="KW-0963">Cytoplasm</keyword>
<dbReference type="GO" id="GO:0007224">
    <property type="term" value="P:smoothened signaling pathway"/>
    <property type="evidence" value="ECO:0007669"/>
    <property type="project" value="InterPro"/>
</dbReference>
<evidence type="ECO:0000256" key="8">
    <source>
        <dbReference type="ARBA" id="ARBA00023212"/>
    </source>
</evidence>
<reference evidence="12" key="1">
    <citation type="submission" date="2025-08" db="UniProtKB">
        <authorList>
            <consortium name="Ensembl"/>
        </authorList>
    </citation>
    <scope>IDENTIFICATION</scope>
</reference>
<organism evidence="12 13">
    <name type="scientific">Neogobius melanostomus</name>
    <name type="common">round goby</name>
    <dbReference type="NCBI Taxonomy" id="47308"/>
    <lineage>
        <taxon>Eukaryota</taxon>
        <taxon>Metazoa</taxon>
        <taxon>Chordata</taxon>
        <taxon>Craniata</taxon>
        <taxon>Vertebrata</taxon>
        <taxon>Euteleostomi</taxon>
        <taxon>Actinopterygii</taxon>
        <taxon>Neopterygii</taxon>
        <taxon>Teleostei</taxon>
        <taxon>Neoteleostei</taxon>
        <taxon>Acanthomorphata</taxon>
        <taxon>Gobiaria</taxon>
        <taxon>Gobiiformes</taxon>
        <taxon>Gobioidei</taxon>
        <taxon>Gobiidae</taxon>
        <taxon>Benthophilinae</taxon>
        <taxon>Neogobiini</taxon>
        <taxon>Neogobius</taxon>
    </lineage>
</organism>
<dbReference type="Proteomes" id="UP000694523">
    <property type="component" value="Unplaced"/>
</dbReference>
<keyword evidence="13" id="KW-1185">Reference proteome</keyword>
<evidence type="ECO:0000256" key="1">
    <source>
        <dbReference type="ARBA" id="ARBA00004120"/>
    </source>
</evidence>
<evidence type="ECO:0000256" key="3">
    <source>
        <dbReference type="ARBA" id="ARBA00022475"/>
    </source>
</evidence>
<keyword evidence="3" id="KW-1003">Cell membrane</keyword>
<keyword evidence="7 11" id="KW-0472">Membrane</keyword>
<reference evidence="12" key="2">
    <citation type="submission" date="2025-09" db="UniProtKB">
        <authorList>
            <consortium name="Ensembl"/>
        </authorList>
    </citation>
    <scope>IDENTIFICATION</scope>
</reference>
<evidence type="ECO:0000256" key="10">
    <source>
        <dbReference type="SAM" id="MobiDB-lite"/>
    </source>
</evidence>
<comment type="subcellular location">
    <subcellularLocation>
        <location evidence="2">Cell membrane</location>
        <topology evidence="2">Single-pass membrane protein</topology>
    </subcellularLocation>
    <subcellularLocation>
        <location evidence="1">Cytoplasm</location>
        <location evidence="1">Cytoskeleton</location>
        <location evidence="1">Cilium basal body</location>
    </subcellularLocation>
</comment>
<evidence type="ECO:0000256" key="11">
    <source>
        <dbReference type="SAM" id="Phobius"/>
    </source>
</evidence>
<dbReference type="InterPro" id="IPR026501">
    <property type="entry name" value="Limbin/EVC"/>
</dbReference>
<feature type="compositionally biased region" description="Basic and acidic residues" evidence="10">
    <location>
        <begin position="95"/>
        <end position="104"/>
    </location>
</feature>
<dbReference type="Ensembl" id="ENSNMLT00000008185.1">
    <property type="protein sequence ID" value="ENSNMLP00000007186.1"/>
    <property type="gene ID" value="ENSNMLG00000005172.1"/>
</dbReference>
<keyword evidence="5 11" id="KW-0812">Transmembrane</keyword>
<name>A0A8C6SLY5_9GOBI</name>
<evidence type="ECO:0000256" key="7">
    <source>
        <dbReference type="ARBA" id="ARBA00023136"/>
    </source>
</evidence>
<accession>A0A8C6SLY5</accession>
<proteinExistence type="predicted"/>
<evidence type="ECO:0000313" key="13">
    <source>
        <dbReference type="Proteomes" id="UP000694523"/>
    </source>
</evidence>
<evidence type="ECO:0000256" key="6">
    <source>
        <dbReference type="ARBA" id="ARBA00022989"/>
    </source>
</evidence>
<dbReference type="PANTHER" id="PTHR16795">
    <property type="entry name" value="LIMBIN/ELLIS-VAN CREVELD PROTEIN"/>
    <property type="match status" value="1"/>
</dbReference>
<dbReference type="GO" id="GO:0098797">
    <property type="term" value="C:plasma membrane protein complex"/>
    <property type="evidence" value="ECO:0007669"/>
    <property type="project" value="TreeGrafter"/>
</dbReference>
<dbReference type="PANTHER" id="PTHR16795:SF13">
    <property type="entry name" value="EVC COMPLEX MEMBER EVC"/>
    <property type="match status" value="1"/>
</dbReference>
<dbReference type="GO" id="GO:0060170">
    <property type="term" value="C:ciliary membrane"/>
    <property type="evidence" value="ECO:0007669"/>
    <property type="project" value="TreeGrafter"/>
</dbReference>
<protein>
    <submittedName>
        <fullName evidence="12">Uncharacterized protein</fullName>
    </submittedName>
</protein>
<evidence type="ECO:0000256" key="4">
    <source>
        <dbReference type="ARBA" id="ARBA00022490"/>
    </source>
</evidence>
<evidence type="ECO:0000256" key="5">
    <source>
        <dbReference type="ARBA" id="ARBA00022692"/>
    </source>
</evidence>
<keyword evidence="6 11" id="KW-1133">Transmembrane helix</keyword>
<evidence type="ECO:0000256" key="2">
    <source>
        <dbReference type="ARBA" id="ARBA00004162"/>
    </source>
</evidence>
<evidence type="ECO:0000313" key="12">
    <source>
        <dbReference type="Ensembl" id="ENSNMLP00000007186.1"/>
    </source>
</evidence>
<evidence type="ECO:0000256" key="9">
    <source>
        <dbReference type="ARBA" id="ARBA00023273"/>
    </source>
</evidence>
<sequence>MSEGEDGWECGSDVSRLVQGEQLQVYPGLLALSSVCGVVSGLLTAALLLRFCVRPFILTRQGYNIRRLLEPEEAALENSPNGRVNAARNTGPRASSKDNPEKKPPPVSGDVAAFATRAKVVYPINQKYRVRTRALSYSRTGQNGGKHFVSSVLPQSLQNHSFTPTVVMLFLCVQCQSFSNQVENLSQLLLSNTSVIHPEEAQEIISSISKNLALLEKHLQTCQDSLVQEKVQWWQELEALLQSQPALLRRETCLRQSLVSTALEQMTSDRVLTFSQMEKILWEIQEAQSDECLGKTSELVTEKMSRLESKRRKMLKNQSKERRVLEQPQRDLQGLLRHRQQLKDLELQQELRLTDAITDLRSSWSSRLADQCRCLLLSSLSTEAGLTQDRAEGLWSDLEQALSPKLHEAESCISEKLQETRGRLHREGKTWRVEMVLAEVCFKHLSDHQTNSLQALELRQSYSLHDQAGRLLALKHLHLLGALRRLFVVRHVSLNLLKEMRLSLQRFAQRDFGSCLWVQSSIHQSCGASAKQRRWAKEHRLLEQSLKQEFLSELETGAELLQWHLQTILGNALSHSVQQEMERESFLSFICRLTEAASESVYLTKDSLCALVQKYYSQLQRITGQLQQEPARLSDDCTQTSLFRELQNWSRKPRSAEFQQRVEQHKRRLLFQTDREQQRLWEELRRRKVTRDIGLDKVKDQLMVRMGIVKDLSILLIDPVL</sequence>
<keyword evidence="8" id="KW-0206">Cytoskeleton</keyword>
<feature type="region of interest" description="Disordered" evidence="10">
    <location>
        <begin position="76"/>
        <end position="109"/>
    </location>
</feature>